<proteinExistence type="predicted"/>
<gene>
    <name evidence="1" type="ORF">RDWZM_008460</name>
</gene>
<protein>
    <submittedName>
        <fullName evidence="1">Uncharacterized protein</fullName>
    </submittedName>
</protein>
<comment type="caution">
    <text evidence="1">The sequence shown here is derived from an EMBL/GenBank/DDBJ whole genome shotgun (WGS) entry which is preliminary data.</text>
</comment>
<dbReference type="OMA" id="TSEFLMM"/>
<reference evidence="1" key="1">
    <citation type="submission" date="2022-12" db="EMBL/GenBank/DDBJ databases">
        <title>Genome assemblies of Blomia tropicalis.</title>
        <authorList>
            <person name="Cui Y."/>
        </authorList>
    </citation>
    <scope>NUCLEOTIDE SEQUENCE</scope>
    <source>
        <tissue evidence="1">Adult mites</tissue>
    </source>
</reference>
<accession>A0A9Q0M252</accession>
<evidence type="ECO:0000313" key="1">
    <source>
        <dbReference type="EMBL" id="KAJ6217303.1"/>
    </source>
</evidence>
<dbReference type="AlphaFoldDB" id="A0A9Q0M252"/>
<evidence type="ECO:0000313" key="2">
    <source>
        <dbReference type="Proteomes" id="UP001142055"/>
    </source>
</evidence>
<dbReference type="EMBL" id="JAPWDV010000003">
    <property type="protein sequence ID" value="KAJ6217303.1"/>
    <property type="molecule type" value="Genomic_DNA"/>
</dbReference>
<organism evidence="1 2">
    <name type="scientific">Blomia tropicalis</name>
    <name type="common">Mite</name>
    <dbReference type="NCBI Taxonomy" id="40697"/>
    <lineage>
        <taxon>Eukaryota</taxon>
        <taxon>Metazoa</taxon>
        <taxon>Ecdysozoa</taxon>
        <taxon>Arthropoda</taxon>
        <taxon>Chelicerata</taxon>
        <taxon>Arachnida</taxon>
        <taxon>Acari</taxon>
        <taxon>Acariformes</taxon>
        <taxon>Sarcoptiformes</taxon>
        <taxon>Astigmata</taxon>
        <taxon>Glycyphagoidea</taxon>
        <taxon>Echimyopodidae</taxon>
        <taxon>Blomia</taxon>
    </lineage>
</organism>
<name>A0A9Q0M252_BLOTA</name>
<dbReference type="Proteomes" id="UP001142055">
    <property type="component" value="Chromosome 3"/>
</dbReference>
<keyword evidence="2" id="KW-1185">Reference proteome</keyword>
<sequence length="237" mass="26917">MVNPLVAAVKQAKLMRIDFVKSPEVQKKYRGGQLCPMAWSSISPNGNFSMINVSIVQLWMPAHSDYSTINVEKRSEWVKAMSDLNHFRLDHLYSDVQSDGRPLPLNEINYLFHYIDDSVVVLEQHFDRRLPDAQLSNSFITESISITSAASSSSSQSEVNRMAMTSTLSEPIIAIPKKRYRYVLFANLGNQTVVRDFSDKFHFSITQLATNTNRTSEFLMMRTLQLEPGEAMIATVE</sequence>